<proteinExistence type="predicted"/>
<organism evidence="3 4">
    <name type="scientific">Candidatus Yanofskybacteria bacterium RIFCSPHIGHO2_01_FULL_45_42</name>
    <dbReference type="NCBI Taxonomy" id="1802671"/>
    <lineage>
        <taxon>Bacteria</taxon>
        <taxon>Candidatus Yanofskyibacteriota</taxon>
    </lineage>
</organism>
<protein>
    <recommendedName>
        <fullName evidence="5">FecR protein domain-containing protein</fullName>
    </recommendedName>
</protein>
<comment type="caution">
    <text evidence="3">The sequence shown here is derived from an EMBL/GenBank/DDBJ whole genome shotgun (WGS) entry which is preliminary data.</text>
</comment>
<name>A0A1F8F872_9BACT</name>
<evidence type="ECO:0008006" key="5">
    <source>
        <dbReference type="Google" id="ProtNLM"/>
    </source>
</evidence>
<feature type="signal peptide" evidence="2">
    <location>
        <begin position="1"/>
        <end position="22"/>
    </location>
</feature>
<feature type="region of interest" description="Disordered" evidence="1">
    <location>
        <begin position="275"/>
        <end position="437"/>
    </location>
</feature>
<sequence>MRKIWFLLMCLLFALATTPVHADHQRTILQVGEATMFVEQGSEFELDQLFHGGYGLRLLRGKVLVKGEGSIETPNVRQSEWRDVVVSGSTDSIFQVVVSSYGTKVNVIRGWVHMFYPFEATLLPCYVATVDYPRFRVEKDCPNNSSFEDWAMNTESSASSHEVIIERQTEYIVVRTYVPAWGGYHNIHYYCDPYGDCDYLLHRNGYFTYAVGVGWVWVPYDYFWQNVYCYDYDNYYIVTHYHQPEWRYYHHYYHGQTPPQPQIVKQASVRPPVVKQKIAPMEPANAPISKEVKREYTEPGDRPKREKETLQQRRVEPEKVKPKVEKLPVEPERNKPNVERTPVEKKSEPKTEKLPPGFIPPHTSPPEIKPKPEEKEKQERPVMEHKQSRPAEQPPVVKPAPKDEPSKEKPANKKQESEKKKIKPKAEKKKDKEKEQN</sequence>
<keyword evidence="2" id="KW-0732">Signal</keyword>
<feature type="chain" id="PRO_5009535463" description="FecR protein domain-containing protein" evidence="2">
    <location>
        <begin position="23"/>
        <end position="437"/>
    </location>
</feature>
<evidence type="ECO:0000313" key="4">
    <source>
        <dbReference type="Proteomes" id="UP000178023"/>
    </source>
</evidence>
<accession>A0A1F8F872</accession>
<evidence type="ECO:0000313" key="3">
    <source>
        <dbReference type="EMBL" id="OGN08459.1"/>
    </source>
</evidence>
<dbReference type="Proteomes" id="UP000178023">
    <property type="component" value="Unassembled WGS sequence"/>
</dbReference>
<evidence type="ECO:0000256" key="1">
    <source>
        <dbReference type="SAM" id="MobiDB-lite"/>
    </source>
</evidence>
<dbReference type="EMBL" id="MGJL01000004">
    <property type="protein sequence ID" value="OGN08459.1"/>
    <property type="molecule type" value="Genomic_DNA"/>
</dbReference>
<feature type="compositionally biased region" description="Basic and acidic residues" evidence="1">
    <location>
        <begin position="400"/>
        <end position="437"/>
    </location>
</feature>
<dbReference type="AlphaFoldDB" id="A0A1F8F872"/>
<feature type="compositionally biased region" description="Basic and acidic residues" evidence="1">
    <location>
        <begin position="290"/>
        <end position="353"/>
    </location>
</feature>
<reference evidence="3 4" key="1">
    <citation type="journal article" date="2016" name="Nat. Commun.">
        <title>Thousands of microbial genomes shed light on interconnected biogeochemical processes in an aquifer system.</title>
        <authorList>
            <person name="Anantharaman K."/>
            <person name="Brown C.T."/>
            <person name="Hug L.A."/>
            <person name="Sharon I."/>
            <person name="Castelle C.J."/>
            <person name="Probst A.J."/>
            <person name="Thomas B.C."/>
            <person name="Singh A."/>
            <person name="Wilkins M.J."/>
            <person name="Karaoz U."/>
            <person name="Brodie E.L."/>
            <person name="Williams K.H."/>
            <person name="Hubbard S.S."/>
            <person name="Banfield J.F."/>
        </authorList>
    </citation>
    <scope>NUCLEOTIDE SEQUENCE [LARGE SCALE GENOMIC DNA]</scope>
</reference>
<gene>
    <name evidence="3" type="ORF">A2750_01925</name>
</gene>
<evidence type="ECO:0000256" key="2">
    <source>
        <dbReference type="SAM" id="SignalP"/>
    </source>
</evidence>
<feature type="compositionally biased region" description="Basic and acidic residues" evidence="1">
    <location>
        <begin position="368"/>
        <end position="389"/>
    </location>
</feature>